<name>A0A2H3KPQ6_9CHLR</name>
<dbReference type="SUPFAM" id="SSF52540">
    <property type="entry name" value="P-loop containing nucleoside triphosphate hydrolases"/>
    <property type="match status" value="1"/>
</dbReference>
<organism evidence="2 3">
    <name type="scientific">Candidatus Chloroploca asiatica</name>
    <dbReference type="NCBI Taxonomy" id="1506545"/>
    <lineage>
        <taxon>Bacteria</taxon>
        <taxon>Bacillati</taxon>
        <taxon>Chloroflexota</taxon>
        <taxon>Chloroflexia</taxon>
        <taxon>Chloroflexales</taxon>
        <taxon>Chloroflexineae</taxon>
        <taxon>Oscillochloridaceae</taxon>
        <taxon>Candidatus Chloroploca</taxon>
    </lineage>
</organism>
<proteinExistence type="predicted"/>
<dbReference type="AlphaFoldDB" id="A0A2H3KPQ6"/>
<keyword evidence="1" id="KW-0808">Transferase</keyword>
<dbReference type="Gene3D" id="3.40.50.300">
    <property type="entry name" value="P-loop containing nucleotide triphosphate hydrolases"/>
    <property type="match status" value="1"/>
</dbReference>
<gene>
    <name evidence="2" type="ORF">A9Q02_21985</name>
</gene>
<dbReference type="InterPro" id="IPR027417">
    <property type="entry name" value="P-loop_NTPase"/>
</dbReference>
<dbReference type="OrthoDB" id="149632at2"/>
<dbReference type="PANTHER" id="PTHR10605:SF56">
    <property type="entry name" value="BIFUNCTIONAL HEPARAN SULFATE N-DEACETYLASE_N-SULFOTRANSFERASE"/>
    <property type="match status" value="1"/>
</dbReference>
<evidence type="ECO:0000313" key="3">
    <source>
        <dbReference type="Proteomes" id="UP000220922"/>
    </source>
</evidence>
<reference evidence="2 3" key="1">
    <citation type="submission" date="2016-05" db="EMBL/GenBank/DDBJ databases">
        <authorList>
            <person name="Lavstsen T."/>
            <person name="Jespersen J.S."/>
        </authorList>
    </citation>
    <scope>NUCLEOTIDE SEQUENCE [LARGE SCALE GENOMIC DNA]</scope>
    <source>
        <strain evidence="2 3">B7-9</strain>
    </source>
</reference>
<evidence type="ECO:0008006" key="4">
    <source>
        <dbReference type="Google" id="ProtNLM"/>
    </source>
</evidence>
<dbReference type="GO" id="GO:0008146">
    <property type="term" value="F:sulfotransferase activity"/>
    <property type="evidence" value="ECO:0007669"/>
    <property type="project" value="InterPro"/>
</dbReference>
<dbReference type="RefSeq" id="WP_097651245.1">
    <property type="nucleotide sequence ID" value="NZ_LYXE01000055.1"/>
</dbReference>
<sequence>MMMPNFLVIGVTKSGTTSLYNYLQEHPQIFMSPIKEPQFFEYGEAEKLALEFPARPWAIQTLDAYQSLFSAVTTEKVIGEATPSNFHARACKRIYEYLPNA</sequence>
<protein>
    <recommendedName>
        <fullName evidence="4">Sulfotransferase domain-containing protein</fullName>
    </recommendedName>
</protein>
<dbReference type="Proteomes" id="UP000220922">
    <property type="component" value="Unassembled WGS sequence"/>
</dbReference>
<accession>A0A2H3KPQ6</accession>
<evidence type="ECO:0000256" key="1">
    <source>
        <dbReference type="ARBA" id="ARBA00022679"/>
    </source>
</evidence>
<dbReference type="EMBL" id="LYXE01000055">
    <property type="protein sequence ID" value="PDW00165.1"/>
    <property type="molecule type" value="Genomic_DNA"/>
</dbReference>
<comment type="caution">
    <text evidence="2">The sequence shown here is derived from an EMBL/GenBank/DDBJ whole genome shotgun (WGS) entry which is preliminary data.</text>
</comment>
<keyword evidence="3" id="KW-1185">Reference proteome</keyword>
<dbReference type="InterPro" id="IPR037359">
    <property type="entry name" value="NST/OST"/>
</dbReference>
<evidence type="ECO:0000313" key="2">
    <source>
        <dbReference type="EMBL" id="PDW00165.1"/>
    </source>
</evidence>
<dbReference type="PANTHER" id="PTHR10605">
    <property type="entry name" value="HEPARAN SULFATE SULFOTRANSFERASE"/>
    <property type="match status" value="1"/>
</dbReference>